<evidence type="ECO:0000313" key="3">
    <source>
        <dbReference type="Proteomes" id="UP000886881"/>
    </source>
</evidence>
<reference evidence="2" key="2">
    <citation type="journal article" date="2021" name="PeerJ">
        <title>Extensive microbial diversity within the chicken gut microbiome revealed by metagenomics and culture.</title>
        <authorList>
            <person name="Gilroy R."/>
            <person name="Ravi A."/>
            <person name="Getino M."/>
            <person name="Pursley I."/>
            <person name="Horton D.L."/>
            <person name="Alikhan N.F."/>
            <person name="Baker D."/>
            <person name="Gharbi K."/>
            <person name="Hall N."/>
            <person name="Watson M."/>
            <person name="Adriaenssens E.M."/>
            <person name="Foster-Nyarko E."/>
            <person name="Jarju S."/>
            <person name="Secka A."/>
            <person name="Antonio M."/>
            <person name="Oren A."/>
            <person name="Chaudhuri R.R."/>
            <person name="La Ragione R."/>
            <person name="Hildebrand F."/>
            <person name="Pallen M.J."/>
        </authorList>
    </citation>
    <scope>NUCLEOTIDE SEQUENCE</scope>
    <source>
        <strain evidence="2">ChiHecec2B26-709</strain>
    </source>
</reference>
<dbReference type="InterPro" id="IPR000594">
    <property type="entry name" value="ThiF_NAD_FAD-bd"/>
</dbReference>
<gene>
    <name evidence="2" type="ORF">IAC35_00750</name>
</gene>
<proteinExistence type="predicted"/>
<dbReference type="Proteomes" id="UP000886881">
    <property type="component" value="Unassembled WGS sequence"/>
</dbReference>
<dbReference type="AlphaFoldDB" id="A0A9D1GNM0"/>
<dbReference type="GO" id="GO:0008641">
    <property type="term" value="F:ubiquitin-like modifier activating enzyme activity"/>
    <property type="evidence" value="ECO:0007669"/>
    <property type="project" value="InterPro"/>
</dbReference>
<accession>A0A9D1GNM0</accession>
<name>A0A9D1GNM0_9BACT</name>
<feature type="domain" description="THIF-type NAD/FAD binding fold" evidence="1">
    <location>
        <begin position="16"/>
        <end position="247"/>
    </location>
</feature>
<reference evidence="2" key="1">
    <citation type="submission" date="2020-10" db="EMBL/GenBank/DDBJ databases">
        <authorList>
            <person name="Gilroy R."/>
        </authorList>
    </citation>
    <scope>NUCLEOTIDE SEQUENCE</scope>
    <source>
        <strain evidence="2">ChiHecec2B26-709</strain>
    </source>
</reference>
<dbReference type="PANTHER" id="PTHR43267:SF1">
    <property type="entry name" value="TRNA THREONYLCARBAMOYLADENOSINE DEHYDRATASE"/>
    <property type="match status" value="1"/>
</dbReference>
<dbReference type="InterPro" id="IPR035985">
    <property type="entry name" value="Ubiquitin-activating_enz"/>
</dbReference>
<dbReference type="Pfam" id="PF00899">
    <property type="entry name" value="ThiF"/>
    <property type="match status" value="1"/>
</dbReference>
<evidence type="ECO:0000259" key="1">
    <source>
        <dbReference type="Pfam" id="PF00899"/>
    </source>
</evidence>
<protein>
    <submittedName>
        <fullName evidence="2">tRNA threonylcarbamoyladenosine dehydratase</fullName>
    </submittedName>
</protein>
<dbReference type="GO" id="GO:0061503">
    <property type="term" value="F:tRNA threonylcarbamoyladenosine dehydratase"/>
    <property type="evidence" value="ECO:0007669"/>
    <property type="project" value="TreeGrafter"/>
</dbReference>
<organism evidence="2 3">
    <name type="scientific">Candidatus Cryptobacteroides merdipullorum</name>
    <dbReference type="NCBI Taxonomy" id="2840771"/>
    <lineage>
        <taxon>Bacteria</taxon>
        <taxon>Pseudomonadati</taxon>
        <taxon>Bacteroidota</taxon>
        <taxon>Bacteroidia</taxon>
        <taxon>Bacteroidales</taxon>
        <taxon>Candidatus Cryptobacteroides</taxon>
    </lineage>
</organism>
<dbReference type="Gene3D" id="3.40.50.720">
    <property type="entry name" value="NAD(P)-binding Rossmann-like Domain"/>
    <property type="match status" value="1"/>
</dbReference>
<sequence length="258" mass="27765">MCAYSEKEIFKRTELLVGRAALDAFAAARVIILGVGGVGSWCAEGLVRSGIRRLTIVDSDEVSVSNINRQLMATVSTVGVPKVDALKQRLLDINPHAEITAVDKVYSAETAAEFDFREYDYIIDAIDTLKNKVHLIMNASALGPVFYSSLGAALKIDPTRVRTGNFWKVRDCPLGAALRKKIRQAGRFPERSFTCVYGDEVLENRGEGGMDATSLSQEAAASGKAVVNGTTAPVTAIFGMTLAGLVLRDIYTKVTGGE</sequence>
<dbReference type="InterPro" id="IPR045886">
    <property type="entry name" value="ThiF/MoeB/HesA"/>
</dbReference>
<dbReference type="SUPFAM" id="SSF69572">
    <property type="entry name" value="Activating enzymes of the ubiquitin-like proteins"/>
    <property type="match status" value="1"/>
</dbReference>
<evidence type="ECO:0000313" key="2">
    <source>
        <dbReference type="EMBL" id="HIT46367.1"/>
    </source>
</evidence>
<dbReference type="EMBL" id="DVLC01000014">
    <property type="protein sequence ID" value="HIT46367.1"/>
    <property type="molecule type" value="Genomic_DNA"/>
</dbReference>
<dbReference type="PANTHER" id="PTHR43267">
    <property type="entry name" value="TRNA THREONYLCARBAMOYLADENOSINE DEHYDRATASE"/>
    <property type="match status" value="1"/>
</dbReference>
<comment type="caution">
    <text evidence="2">The sequence shown here is derived from an EMBL/GenBank/DDBJ whole genome shotgun (WGS) entry which is preliminary data.</text>
</comment>
<dbReference type="CDD" id="cd00755">
    <property type="entry name" value="YgdL_like"/>
    <property type="match status" value="1"/>
</dbReference>
<dbReference type="GO" id="GO:0061504">
    <property type="term" value="P:cyclic threonylcarbamoyladenosine biosynthetic process"/>
    <property type="evidence" value="ECO:0007669"/>
    <property type="project" value="TreeGrafter"/>
</dbReference>